<name>A0ABN8LXZ0_9CNID</name>
<accession>A0ABN8LXZ0</accession>
<feature type="compositionally biased region" description="Basic and acidic residues" evidence="1">
    <location>
        <begin position="1"/>
        <end position="14"/>
    </location>
</feature>
<keyword evidence="3" id="KW-1185">Reference proteome</keyword>
<organism evidence="2 3">
    <name type="scientific">Porites evermanni</name>
    <dbReference type="NCBI Taxonomy" id="104178"/>
    <lineage>
        <taxon>Eukaryota</taxon>
        <taxon>Metazoa</taxon>
        <taxon>Cnidaria</taxon>
        <taxon>Anthozoa</taxon>
        <taxon>Hexacorallia</taxon>
        <taxon>Scleractinia</taxon>
        <taxon>Fungiina</taxon>
        <taxon>Poritidae</taxon>
        <taxon>Porites</taxon>
    </lineage>
</organism>
<evidence type="ECO:0000313" key="2">
    <source>
        <dbReference type="EMBL" id="CAH3022031.1"/>
    </source>
</evidence>
<reference evidence="2 3" key="1">
    <citation type="submission" date="2022-05" db="EMBL/GenBank/DDBJ databases">
        <authorList>
            <consortium name="Genoscope - CEA"/>
            <person name="William W."/>
        </authorList>
    </citation>
    <scope>NUCLEOTIDE SEQUENCE [LARGE SCALE GENOMIC DNA]</scope>
</reference>
<evidence type="ECO:0000256" key="1">
    <source>
        <dbReference type="SAM" id="MobiDB-lite"/>
    </source>
</evidence>
<comment type="caution">
    <text evidence="2">The sequence shown here is derived from an EMBL/GenBank/DDBJ whole genome shotgun (WGS) entry which is preliminary data.</text>
</comment>
<evidence type="ECO:0000313" key="3">
    <source>
        <dbReference type="Proteomes" id="UP001159427"/>
    </source>
</evidence>
<dbReference type="Proteomes" id="UP001159427">
    <property type="component" value="Unassembled WGS sequence"/>
</dbReference>
<feature type="region of interest" description="Disordered" evidence="1">
    <location>
        <begin position="1"/>
        <end position="61"/>
    </location>
</feature>
<sequence length="697" mass="77823">EPRETPKIEAKNRDSDDEERDCGKLIGYSERGRSVRQETNKDISKEPSTSSGPGDSRGGLGSAVSGYSSFLSKEVSKQNLKQMTHFLILSIVPEPSLKSAHEGESVEDPNDDISMDPGELPMATACRVTDIRAATIMFEAKHEECIRVLPYTKDGQIVVQFYVYSGESRIPKDLKDKAQTFFEDMHVKLEWSDLFNDSVNILNVQRLEYPFGKPTPLTASQVDEMNEVIEKNLPELSKHRNITSVQASFKITHFKQTVEPCITIHVLGKGLIPFGESVFPNDLEGYPVDVVNGFWRRAVLIDTQEAKREAQEHNEDGLKFGASIGVQGKVASGTLGAIVKSGSSYYALSCDHVMNSEESRSIVHPGLYDHLKYLKCSLRGYISWLEKLPNVKIDSNETEKKLKDLSSKEELENIFKQMKSKRSDFDSRSTDETEKNVALNKIKKNVAAVEKDIEEMLEKPPRVIGEYRGGFSGNVKWTDDKEYYIDAAIAKLSDEEVENIQKNGAQLHDTLFKPGTECYSPKEIYEANKLFKSGRTTGCTEIDNVNNILKATTAPQFIRERSQSTFDGPLLTSSAGVYRCENCRRSSIVRFESGAPRQCSNCDQIEERLPGSLWFKRCLCIQHVHSKPFASDGDSGSVIFGQPDGDSNLKGLGLLFGLLEHQNHDYILASPLDVVLNVFTRELLGGSDLKLVGNTNP</sequence>
<feature type="compositionally biased region" description="Basic and acidic residues" evidence="1">
    <location>
        <begin position="30"/>
        <end position="45"/>
    </location>
</feature>
<gene>
    <name evidence="2" type="ORF">PEVE_00013862</name>
</gene>
<proteinExistence type="predicted"/>
<dbReference type="EMBL" id="CALNXI010000203">
    <property type="protein sequence ID" value="CAH3022031.1"/>
    <property type="molecule type" value="Genomic_DNA"/>
</dbReference>
<protein>
    <submittedName>
        <fullName evidence="2">Uncharacterized protein</fullName>
    </submittedName>
</protein>
<feature type="non-terminal residue" evidence="2">
    <location>
        <position position="1"/>
    </location>
</feature>